<dbReference type="PIRSF" id="PIRSF000524">
    <property type="entry name" value="SPT"/>
    <property type="match status" value="1"/>
</dbReference>
<dbReference type="STRING" id="1931275.BV914_10585"/>
<evidence type="ECO:0000256" key="1">
    <source>
        <dbReference type="ARBA" id="ARBA00001933"/>
    </source>
</evidence>
<dbReference type="InterPro" id="IPR015421">
    <property type="entry name" value="PyrdxlP-dep_Trfase_major"/>
</dbReference>
<dbReference type="GO" id="GO:0008453">
    <property type="term" value="F:alanine-glyoxylate transaminase activity"/>
    <property type="evidence" value="ECO:0007669"/>
    <property type="project" value="TreeGrafter"/>
</dbReference>
<dbReference type="EMBL" id="MTAB01000001">
    <property type="protein sequence ID" value="OSI25416.1"/>
    <property type="molecule type" value="Genomic_DNA"/>
</dbReference>
<dbReference type="GO" id="GO:0004760">
    <property type="term" value="F:L-serine-pyruvate transaminase activity"/>
    <property type="evidence" value="ECO:0007669"/>
    <property type="project" value="TreeGrafter"/>
</dbReference>
<evidence type="ECO:0000256" key="4">
    <source>
        <dbReference type="PIRSR" id="PIRSR000524-1"/>
    </source>
</evidence>
<name>A0A1X3DLH7_9NEIS</name>
<evidence type="ECO:0000256" key="3">
    <source>
        <dbReference type="ARBA" id="ARBA00022898"/>
    </source>
</evidence>
<dbReference type="Gene3D" id="3.90.1150.10">
    <property type="entry name" value="Aspartate Aminotransferase, domain 1"/>
    <property type="match status" value="1"/>
</dbReference>
<dbReference type="Gene3D" id="3.40.640.10">
    <property type="entry name" value="Type I PLP-dependent aspartate aminotransferase-like (Major domain)"/>
    <property type="match status" value="1"/>
</dbReference>
<dbReference type="PANTHER" id="PTHR21152">
    <property type="entry name" value="AMINOTRANSFERASE CLASS V"/>
    <property type="match status" value="1"/>
</dbReference>
<keyword evidence="3 5" id="KW-0663">Pyridoxal phosphate</keyword>
<comment type="caution">
    <text evidence="7">The sequence shown here is derived from an EMBL/GenBank/DDBJ whole genome shotgun (WGS) entry which is preliminary data.</text>
</comment>
<dbReference type="AlphaFoldDB" id="A0A1X3DLH7"/>
<dbReference type="Pfam" id="PF00266">
    <property type="entry name" value="Aminotran_5"/>
    <property type="match status" value="1"/>
</dbReference>
<evidence type="ECO:0000313" key="7">
    <source>
        <dbReference type="EMBL" id="OSI25416.1"/>
    </source>
</evidence>
<dbReference type="GO" id="GO:0019265">
    <property type="term" value="P:glycine biosynthetic process, by transamination of glyoxylate"/>
    <property type="evidence" value="ECO:0007669"/>
    <property type="project" value="TreeGrafter"/>
</dbReference>
<dbReference type="InterPro" id="IPR015422">
    <property type="entry name" value="PyrdxlP-dep_Trfase_small"/>
</dbReference>
<evidence type="ECO:0000256" key="5">
    <source>
        <dbReference type="PIRSR" id="PIRSR000524-50"/>
    </source>
</evidence>
<sequence length="374" mass="40484">MTLPHSDIDENGLLEYSVVYTDRALNHMSQKFQTALRYISATLKKVYNAEHVAVIPGSGSSGMEAVARQLARDEKCLIVRNGFFSFRWTQILEKGRIAADTKVLTARQPAGQAQAPFAPVPVEEVCAEIAAYKPAVVFAPHVETASGIMLPDSYIQKLAEAAHAVGGLLVIDCIASGCIWLDMEKLGIDVLISAPQKGWSGSPCCGLVMLNEAAYAKVQTTESDSFTLDLKKWLQIMEAFENGGHAYHATPPTDALLKLHDVMKEAEAVGFDKLKAAQTELGGKIRALLAEQGYPSVAAEGFEAPGVVVSYTTDTDIQSGKAFIARGMQIASGVPLQCGERGDFQTFRLGLFGLDKLQNIERTVQTFEEVLKTV</sequence>
<proteinExistence type="inferred from homology"/>
<protein>
    <submittedName>
        <fullName evidence="7">Class V aminotransferase</fullName>
    </submittedName>
</protein>
<comment type="similarity">
    <text evidence="2">Belongs to the class-V pyridoxal-phosphate-dependent aminotransferase family.</text>
</comment>
<dbReference type="InterPro" id="IPR024169">
    <property type="entry name" value="SP_NH2Trfase/AEP_transaminase"/>
</dbReference>
<reference evidence="8" key="1">
    <citation type="submission" date="2017-01" db="EMBL/GenBank/DDBJ databases">
        <authorList>
            <person name="Mah S.A."/>
            <person name="Swanson W.J."/>
            <person name="Moy G.W."/>
            <person name="Vacquier V.D."/>
        </authorList>
    </citation>
    <scope>NUCLEOTIDE SEQUENCE [LARGE SCALE GENOMIC DNA]</scope>
    <source>
        <strain evidence="8">124861</strain>
    </source>
</reference>
<gene>
    <name evidence="7" type="ORF">BV912_00655</name>
</gene>
<dbReference type="Proteomes" id="UP000193303">
    <property type="component" value="Unassembled WGS sequence"/>
</dbReference>
<comment type="cofactor">
    <cofactor evidence="1 5">
        <name>pyridoxal 5'-phosphate</name>
        <dbReference type="ChEBI" id="CHEBI:597326"/>
    </cofactor>
</comment>
<feature type="domain" description="Aminotransferase class V" evidence="6">
    <location>
        <begin position="21"/>
        <end position="292"/>
    </location>
</feature>
<feature type="modified residue" description="N6-(pyridoxal phosphate)lysine" evidence="5">
    <location>
        <position position="197"/>
    </location>
</feature>
<keyword evidence="7" id="KW-0032">Aminotransferase</keyword>
<evidence type="ECO:0000259" key="6">
    <source>
        <dbReference type="Pfam" id="PF00266"/>
    </source>
</evidence>
<evidence type="ECO:0000256" key="2">
    <source>
        <dbReference type="ARBA" id="ARBA00009236"/>
    </source>
</evidence>
<organism evidence="7 8">
    <name type="scientific">Neisseria dumasiana</name>
    <dbReference type="NCBI Taxonomy" id="1931275"/>
    <lineage>
        <taxon>Bacteria</taxon>
        <taxon>Pseudomonadati</taxon>
        <taxon>Pseudomonadota</taxon>
        <taxon>Betaproteobacteria</taxon>
        <taxon>Neisseriales</taxon>
        <taxon>Neisseriaceae</taxon>
        <taxon>Neisseria</taxon>
    </lineage>
</organism>
<dbReference type="PANTHER" id="PTHR21152:SF40">
    <property type="entry name" value="ALANINE--GLYOXYLATE AMINOTRANSFERASE"/>
    <property type="match status" value="1"/>
</dbReference>
<dbReference type="SUPFAM" id="SSF53383">
    <property type="entry name" value="PLP-dependent transferases"/>
    <property type="match status" value="1"/>
</dbReference>
<feature type="binding site" evidence="4">
    <location>
        <position position="348"/>
    </location>
    <ligand>
        <name>substrate</name>
    </ligand>
</feature>
<evidence type="ECO:0000313" key="8">
    <source>
        <dbReference type="Proteomes" id="UP000193303"/>
    </source>
</evidence>
<accession>A0A1X3DLH7</accession>
<dbReference type="OrthoDB" id="9766472at2"/>
<keyword evidence="7" id="KW-0808">Transferase</keyword>
<dbReference type="InterPro" id="IPR000192">
    <property type="entry name" value="Aminotrans_V_dom"/>
</dbReference>
<dbReference type="InterPro" id="IPR015424">
    <property type="entry name" value="PyrdxlP-dep_Trfase"/>
</dbReference>